<feature type="transmembrane region" description="Helical" evidence="1">
    <location>
        <begin position="20"/>
        <end position="40"/>
    </location>
</feature>
<proteinExistence type="predicted"/>
<name>A0ABR7T8G5_HELCL</name>
<keyword evidence="1" id="KW-0472">Membrane</keyword>
<protein>
    <submittedName>
        <fullName evidence="2">Uncharacterized protein</fullName>
    </submittedName>
</protein>
<keyword evidence="1" id="KW-1133">Transmembrane helix</keyword>
<evidence type="ECO:0000256" key="1">
    <source>
        <dbReference type="SAM" id="Phobius"/>
    </source>
</evidence>
<evidence type="ECO:0000313" key="2">
    <source>
        <dbReference type="EMBL" id="MBC9786427.1"/>
    </source>
</evidence>
<organism evidence="2 3">
    <name type="scientific">Heliobacterium chlorum</name>
    <dbReference type="NCBI Taxonomy" id="2698"/>
    <lineage>
        <taxon>Bacteria</taxon>
        <taxon>Bacillati</taxon>
        <taxon>Bacillota</taxon>
        <taxon>Clostridia</taxon>
        <taxon>Eubacteriales</taxon>
        <taxon>Heliobacteriaceae</taxon>
        <taxon>Heliobacterium</taxon>
    </lineage>
</organism>
<accession>A0ABR7T8G5</accession>
<evidence type="ECO:0000313" key="3">
    <source>
        <dbReference type="Proteomes" id="UP000617402"/>
    </source>
</evidence>
<comment type="caution">
    <text evidence="2">The sequence shown here is derived from an EMBL/GenBank/DDBJ whole genome shotgun (WGS) entry which is preliminary data.</text>
</comment>
<keyword evidence="1" id="KW-0812">Transmembrane</keyword>
<keyword evidence="3" id="KW-1185">Reference proteome</keyword>
<sequence length="46" mass="4886">MTNQQLVLHLTKKSVLGTNGVLSLTGIGGTVVAFAAFALLRNVFRK</sequence>
<dbReference type="RefSeq" id="WP_188041846.1">
    <property type="nucleotide sequence ID" value="NZ_JACVHF010000037.1"/>
</dbReference>
<dbReference type="EMBL" id="JACVHF010000037">
    <property type="protein sequence ID" value="MBC9786427.1"/>
    <property type="molecule type" value="Genomic_DNA"/>
</dbReference>
<dbReference type="Proteomes" id="UP000617402">
    <property type="component" value="Unassembled WGS sequence"/>
</dbReference>
<gene>
    <name evidence="2" type="ORF">H1S01_18385</name>
</gene>
<reference evidence="2 3" key="1">
    <citation type="submission" date="2020-07" db="EMBL/GenBank/DDBJ databases">
        <title>Draft whole-genome sequence of Heliobacterium chlorum DSM 3682, type strain.</title>
        <authorList>
            <person name="Kyndt J.A."/>
            <person name="Meyer T.E."/>
            <person name="Imhoff J.F."/>
        </authorList>
    </citation>
    <scope>NUCLEOTIDE SEQUENCE [LARGE SCALE GENOMIC DNA]</scope>
    <source>
        <strain evidence="2 3">DSM 3682</strain>
    </source>
</reference>